<keyword evidence="6" id="KW-0677">Repeat</keyword>
<reference evidence="12" key="3">
    <citation type="submission" date="2025-04" db="UniProtKB">
        <authorList>
            <consortium name="RefSeq"/>
        </authorList>
    </citation>
    <scope>IDENTIFICATION</scope>
    <source>
        <strain evidence="12">CBS 781.70</strain>
    </source>
</reference>
<dbReference type="AlphaFoldDB" id="A0A6G1GBV2"/>
<dbReference type="EMBL" id="ML975151">
    <property type="protein sequence ID" value="KAF1815567.1"/>
    <property type="molecule type" value="Genomic_DNA"/>
</dbReference>
<evidence type="ECO:0000313" key="11">
    <source>
        <dbReference type="Proteomes" id="UP000504638"/>
    </source>
</evidence>
<dbReference type="GeneID" id="54419326"/>
<sequence>MCIRWMLRGIGGREEMEEVDVDVEGLERCIAGCQTYDGGIADEPFHEPHAGYTHCSISALALLYRPQEPPPDTPQQIDSTDIDLFAKVLDVDSAIRWLVSRQTSDIYLHNPDDSSGDEEDAPVKPLESLQTSERPTYAGFNGRTNKIADTCYAFWVLGSLTILGRDDLIDAECVRSYLLSKTQHRIGGFGKTPGDTPDPYHSFLGLAALSLLGEEGLKPLDAAVCLSGNAVGWIQGLHKITR</sequence>
<evidence type="ECO:0000256" key="4">
    <source>
        <dbReference type="ARBA" id="ARBA00022679"/>
    </source>
</evidence>
<accession>A0A6G1GBV2</accession>
<evidence type="ECO:0000256" key="6">
    <source>
        <dbReference type="ARBA" id="ARBA00022737"/>
    </source>
</evidence>
<dbReference type="GO" id="GO:0005953">
    <property type="term" value="C:CAAX-protein geranylgeranyltransferase complex"/>
    <property type="evidence" value="ECO:0007669"/>
    <property type="project" value="TreeGrafter"/>
</dbReference>
<comment type="similarity">
    <text evidence="2">Belongs to the protein prenyltransferase subunit beta family.</text>
</comment>
<feature type="domain" description="Prenyltransferase alpha-alpha toroid" evidence="9">
    <location>
        <begin position="2"/>
        <end position="226"/>
    </location>
</feature>
<evidence type="ECO:0000256" key="5">
    <source>
        <dbReference type="ARBA" id="ARBA00022723"/>
    </source>
</evidence>
<organism evidence="10">
    <name type="scientific">Eremomyces bilateralis CBS 781.70</name>
    <dbReference type="NCBI Taxonomy" id="1392243"/>
    <lineage>
        <taxon>Eukaryota</taxon>
        <taxon>Fungi</taxon>
        <taxon>Dikarya</taxon>
        <taxon>Ascomycota</taxon>
        <taxon>Pezizomycotina</taxon>
        <taxon>Dothideomycetes</taxon>
        <taxon>Dothideomycetes incertae sedis</taxon>
        <taxon>Eremomycetales</taxon>
        <taxon>Eremomycetaceae</taxon>
        <taxon>Eremomyces</taxon>
    </lineage>
</organism>
<dbReference type="GO" id="GO:0004662">
    <property type="term" value="F:CAAX-protein geranylgeranyltransferase activity"/>
    <property type="evidence" value="ECO:0007669"/>
    <property type="project" value="TreeGrafter"/>
</dbReference>
<evidence type="ECO:0000256" key="2">
    <source>
        <dbReference type="ARBA" id="ARBA00010497"/>
    </source>
</evidence>
<dbReference type="InterPro" id="IPR001330">
    <property type="entry name" value="Prenyltrans"/>
</dbReference>
<protein>
    <submittedName>
        <fullName evidence="10 12">Terpenoid cyclases/Protein prenyltransferase</fullName>
    </submittedName>
</protein>
<keyword evidence="7" id="KW-0862">Zinc</keyword>
<dbReference type="RefSeq" id="XP_033537198.1">
    <property type="nucleotide sequence ID" value="XM_033678756.1"/>
</dbReference>
<dbReference type="PANTHER" id="PTHR11774:SF4">
    <property type="entry name" value="GERANYLGERANYL TRANSFERASE TYPE-1 SUBUNIT BETA"/>
    <property type="match status" value="1"/>
</dbReference>
<proteinExistence type="inferred from homology"/>
<dbReference type="OrthoDB" id="24893at2759"/>
<dbReference type="Gene3D" id="1.50.10.20">
    <property type="match status" value="1"/>
</dbReference>
<evidence type="ECO:0000313" key="10">
    <source>
        <dbReference type="EMBL" id="KAF1815567.1"/>
    </source>
</evidence>
<dbReference type="SUPFAM" id="SSF48239">
    <property type="entry name" value="Terpenoid cyclases/Protein prenyltransferases"/>
    <property type="match status" value="1"/>
</dbReference>
<evidence type="ECO:0000256" key="7">
    <source>
        <dbReference type="ARBA" id="ARBA00022833"/>
    </source>
</evidence>
<name>A0A6G1GBV2_9PEZI</name>
<evidence type="ECO:0000256" key="1">
    <source>
        <dbReference type="ARBA" id="ARBA00001947"/>
    </source>
</evidence>
<comment type="cofactor">
    <cofactor evidence="1">
        <name>Zn(2+)</name>
        <dbReference type="ChEBI" id="CHEBI:29105"/>
    </cofactor>
</comment>
<evidence type="ECO:0000313" key="12">
    <source>
        <dbReference type="RefSeq" id="XP_033537198.1"/>
    </source>
</evidence>
<dbReference type="PANTHER" id="PTHR11774">
    <property type="entry name" value="GERANYLGERANYL TRANSFERASE TYPE BETA SUBUNIT"/>
    <property type="match status" value="1"/>
</dbReference>
<dbReference type="Proteomes" id="UP000504638">
    <property type="component" value="Unplaced"/>
</dbReference>
<dbReference type="InterPro" id="IPR045089">
    <property type="entry name" value="PGGT1B-like"/>
</dbReference>
<gene>
    <name evidence="10 12" type="ORF">P152DRAFT_455281</name>
</gene>
<dbReference type="InterPro" id="IPR008930">
    <property type="entry name" value="Terpenoid_cyclase/PrenylTrfase"/>
</dbReference>
<evidence type="ECO:0000256" key="8">
    <source>
        <dbReference type="SAM" id="MobiDB-lite"/>
    </source>
</evidence>
<feature type="region of interest" description="Disordered" evidence="8">
    <location>
        <begin position="108"/>
        <end position="127"/>
    </location>
</feature>
<keyword evidence="5" id="KW-0479">Metal-binding</keyword>
<reference evidence="12" key="2">
    <citation type="submission" date="2020-04" db="EMBL/GenBank/DDBJ databases">
        <authorList>
            <consortium name="NCBI Genome Project"/>
        </authorList>
    </citation>
    <scope>NUCLEOTIDE SEQUENCE</scope>
    <source>
        <strain evidence="12">CBS 781.70</strain>
    </source>
</reference>
<dbReference type="GO" id="GO:0046872">
    <property type="term" value="F:metal ion binding"/>
    <property type="evidence" value="ECO:0007669"/>
    <property type="project" value="UniProtKB-KW"/>
</dbReference>
<evidence type="ECO:0000259" key="9">
    <source>
        <dbReference type="Pfam" id="PF00432"/>
    </source>
</evidence>
<evidence type="ECO:0000256" key="3">
    <source>
        <dbReference type="ARBA" id="ARBA00022602"/>
    </source>
</evidence>
<reference evidence="10 12" key="1">
    <citation type="submission" date="2020-01" db="EMBL/GenBank/DDBJ databases">
        <authorList>
            <consortium name="DOE Joint Genome Institute"/>
            <person name="Haridas S."/>
            <person name="Albert R."/>
            <person name="Binder M."/>
            <person name="Bloem J."/>
            <person name="Labutti K."/>
            <person name="Salamov A."/>
            <person name="Andreopoulos B."/>
            <person name="Baker S.E."/>
            <person name="Barry K."/>
            <person name="Bills G."/>
            <person name="Bluhm B.H."/>
            <person name="Cannon C."/>
            <person name="Castanera R."/>
            <person name="Culley D.E."/>
            <person name="Daum C."/>
            <person name="Ezra D."/>
            <person name="Gonzalez J.B."/>
            <person name="Henrissat B."/>
            <person name="Kuo A."/>
            <person name="Liang C."/>
            <person name="Lipzen A."/>
            <person name="Lutzoni F."/>
            <person name="Magnuson J."/>
            <person name="Mondo S."/>
            <person name="Nolan M."/>
            <person name="Ohm R."/>
            <person name="Pangilinan J."/>
            <person name="Park H.-J."/>
            <person name="Ramirez L."/>
            <person name="Alfaro M."/>
            <person name="Sun H."/>
            <person name="Tritt A."/>
            <person name="Yoshinaga Y."/>
            <person name="Zwiers L.-H."/>
            <person name="Turgeon B.G."/>
            <person name="Goodwin S.B."/>
            <person name="Spatafora J.W."/>
            <person name="Crous P.W."/>
            <person name="Grigoriev I.V."/>
        </authorList>
    </citation>
    <scope>NUCLEOTIDE SEQUENCE</scope>
    <source>
        <strain evidence="10 12">CBS 781.70</strain>
    </source>
</reference>
<keyword evidence="3" id="KW-0637">Prenyltransferase</keyword>
<keyword evidence="11" id="KW-1185">Reference proteome</keyword>
<dbReference type="Pfam" id="PF00432">
    <property type="entry name" value="Prenyltrans"/>
    <property type="match status" value="1"/>
</dbReference>
<keyword evidence="4 10" id="KW-0808">Transferase</keyword>